<dbReference type="InterPro" id="IPR038021">
    <property type="entry name" value="Putative_hydro-lyase"/>
</dbReference>
<proteinExistence type="inferred from homology"/>
<dbReference type="FunFam" id="3.30.2040.10:FF:000001">
    <property type="entry name" value="D-glutamate cyclase, mitochondrial"/>
    <property type="match status" value="1"/>
</dbReference>
<dbReference type="Pfam" id="PF07286">
    <property type="entry name" value="D-Glu_cyclase"/>
    <property type="match status" value="1"/>
</dbReference>
<dbReference type="GO" id="GO:0016829">
    <property type="term" value="F:lyase activity"/>
    <property type="evidence" value="ECO:0007669"/>
    <property type="project" value="UniProtKB-KW"/>
</dbReference>
<comment type="similarity">
    <text evidence="1">Belongs to the D-glutamate cyclase family.</text>
</comment>
<dbReference type="Proteomes" id="UP001516023">
    <property type="component" value="Unassembled WGS sequence"/>
</dbReference>
<dbReference type="PANTHER" id="PTHR32022:SF10">
    <property type="entry name" value="D-GLUTAMATE CYCLASE, MITOCHONDRIAL"/>
    <property type="match status" value="1"/>
</dbReference>
<dbReference type="AlphaFoldDB" id="A0ABD3P591"/>
<name>A0ABD3P591_9STRA</name>
<dbReference type="PANTHER" id="PTHR32022">
    <property type="entry name" value="D-GLUTAMATE CYCLASE, MITOCHONDRIAL"/>
    <property type="match status" value="1"/>
</dbReference>
<evidence type="ECO:0008006" key="5">
    <source>
        <dbReference type="Google" id="ProtNLM"/>
    </source>
</evidence>
<dbReference type="SUPFAM" id="SSF160920">
    <property type="entry name" value="PSTPO5379-like"/>
    <property type="match status" value="1"/>
</dbReference>
<dbReference type="InterPro" id="IPR009906">
    <property type="entry name" value="D-Glu_cyclase"/>
</dbReference>
<sequence>MSTNIETEVSNTEQRLRSLLTNAAQPQEGSLKSSIETIDYRDIRQVFHVKQPLGDDSPVTGAPLSFASPSEFRKAVRRNEFTSSTNGICPGRMQCNLIVLEEEYAFDFLLFCQKNPRACPLVEVCDVGAFTATVAEGSDLRTDIPKYCIYQNGKLLTKTHDATPYWPPKAVAFLIGCSFSYDGALLKAGIPLRSVEQKKNVPMYKTNVPCHPAGRFGGHVVVSMKPIKAVDVAKEVLITSKYALAHGAPLCVGCPESIGIQNLNNPDWGESVDILPDEVPVFHYCGVTPQQVLMESGVPFFISHSPGHMLVTDLASDHAVV</sequence>
<evidence type="ECO:0000313" key="3">
    <source>
        <dbReference type="EMBL" id="KAL3783073.1"/>
    </source>
</evidence>
<organism evidence="3 4">
    <name type="scientific">Cyclotella cryptica</name>
    <dbReference type="NCBI Taxonomy" id="29204"/>
    <lineage>
        <taxon>Eukaryota</taxon>
        <taxon>Sar</taxon>
        <taxon>Stramenopiles</taxon>
        <taxon>Ochrophyta</taxon>
        <taxon>Bacillariophyta</taxon>
        <taxon>Coscinodiscophyceae</taxon>
        <taxon>Thalassiosirophycidae</taxon>
        <taxon>Stephanodiscales</taxon>
        <taxon>Stephanodiscaceae</taxon>
        <taxon>Cyclotella</taxon>
    </lineage>
</organism>
<dbReference type="EMBL" id="JABMIG020000269">
    <property type="protein sequence ID" value="KAL3783073.1"/>
    <property type="molecule type" value="Genomic_DNA"/>
</dbReference>
<dbReference type="NCBIfam" id="NF003969">
    <property type="entry name" value="PRK05463.1"/>
    <property type="match status" value="1"/>
</dbReference>
<keyword evidence="2" id="KW-0456">Lyase</keyword>
<dbReference type="Gene3D" id="3.40.1640.10">
    <property type="entry name" value="PSTPO5379-like"/>
    <property type="match status" value="1"/>
</dbReference>
<keyword evidence="4" id="KW-1185">Reference proteome</keyword>
<reference evidence="3 4" key="1">
    <citation type="journal article" date="2020" name="G3 (Bethesda)">
        <title>Improved Reference Genome for Cyclotella cryptica CCMP332, a Model for Cell Wall Morphogenesis, Salinity Adaptation, and Lipid Production in Diatoms (Bacillariophyta).</title>
        <authorList>
            <person name="Roberts W.R."/>
            <person name="Downey K.M."/>
            <person name="Ruck E.C."/>
            <person name="Traller J.C."/>
            <person name="Alverson A.J."/>
        </authorList>
    </citation>
    <scope>NUCLEOTIDE SEQUENCE [LARGE SCALE GENOMIC DNA]</scope>
    <source>
        <strain evidence="3 4">CCMP332</strain>
    </source>
</reference>
<dbReference type="Gene3D" id="3.30.2040.10">
    <property type="entry name" value="PSTPO5379-like domain"/>
    <property type="match status" value="1"/>
</dbReference>
<accession>A0ABD3P591</accession>
<evidence type="ECO:0000313" key="4">
    <source>
        <dbReference type="Proteomes" id="UP001516023"/>
    </source>
</evidence>
<gene>
    <name evidence="3" type="ORF">HJC23_012110</name>
</gene>
<evidence type="ECO:0000256" key="2">
    <source>
        <dbReference type="ARBA" id="ARBA00023239"/>
    </source>
</evidence>
<comment type="caution">
    <text evidence="3">The sequence shown here is derived from an EMBL/GenBank/DDBJ whole genome shotgun (WGS) entry which is preliminary data.</text>
</comment>
<evidence type="ECO:0000256" key="1">
    <source>
        <dbReference type="ARBA" id="ARBA00007896"/>
    </source>
</evidence>
<protein>
    <recommendedName>
        <fullName evidence="5">DUF1445 domain-containing protein</fullName>
    </recommendedName>
</protein>